<dbReference type="PROSITE" id="PS51219">
    <property type="entry name" value="DPCK"/>
    <property type="match status" value="1"/>
</dbReference>
<organism evidence="7 8">
    <name type="scientific">Aquincola tertiaricarbonis</name>
    <dbReference type="NCBI Taxonomy" id="391953"/>
    <lineage>
        <taxon>Bacteria</taxon>
        <taxon>Pseudomonadati</taxon>
        <taxon>Pseudomonadota</taxon>
        <taxon>Betaproteobacteria</taxon>
        <taxon>Burkholderiales</taxon>
        <taxon>Sphaerotilaceae</taxon>
        <taxon>Aquincola</taxon>
    </lineage>
</organism>
<evidence type="ECO:0000256" key="6">
    <source>
        <dbReference type="NCBIfam" id="TIGR00152"/>
    </source>
</evidence>
<comment type="similarity">
    <text evidence="1 5">Belongs to the CoaE family.</text>
</comment>
<keyword evidence="3 5" id="KW-0067">ATP-binding</keyword>
<dbReference type="GO" id="GO:0004140">
    <property type="term" value="F:dephospho-CoA kinase activity"/>
    <property type="evidence" value="ECO:0007669"/>
    <property type="project" value="UniProtKB-EC"/>
</dbReference>
<evidence type="ECO:0000256" key="5">
    <source>
        <dbReference type="HAMAP-Rule" id="MF_00376"/>
    </source>
</evidence>
<dbReference type="Gene3D" id="3.40.50.300">
    <property type="entry name" value="P-loop containing nucleotide triphosphate hydrolases"/>
    <property type="match status" value="1"/>
</dbReference>
<dbReference type="Proteomes" id="UP001056201">
    <property type="component" value="Chromosome 2"/>
</dbReference>
<dbReference type="InterPro" id="IPR001977">
    <property type="entry name" value="Depp_CoAkinase"/>
</dbReference>
<comment type="function">
    <text evidence="5">Catalyzes the phosphorylation of the 3'-hydroxyl group of dephosphocoenzyme A to form coenzyme A.</text>
</comment>
<evidence type="ECO:0000256" key="4">
    <source>
        <dbReference type="ARBA" id="ARBA00022993"/>
    </source>
</evidence>
<evidence type="ECO:0000256" key="1">
    <source>
        <dbReference type="ARBA" id="ARBA00009018"/>
    </source>
</evidence>
<dbReference type="HAMAP" id="MF_00376">
    <property type="entry name" value="Dephospho_CoA_kinase"/>
    <property type="match status" value="1"/>
</dbReference>
<dbReference type="EMBL" id="CP097636">
    <property type="protein sequence ID" value="URI09462.1"/>
    <property type="molecule type" value="Genomic_DNA"/>
</dbReference>
<dbReference type="InterPro" id="IPR027417">
    <property type="entry name" value="P-loop_NTPase"/>
</dbReference>
<feature type="binding site" evidence="5">
    <location>
        <begin position="14"/>
        <end position="19"/>
    </location>
    <ligand>
        <name>ATP</name>
        <dbReference type="ChEBI" id="CHEBI:30616"/>
    </ligand>
</feature>
<comment type="catalytic activity">
    <reaction evidence="5">
        <text>3'-dephospho-CoA + ATP = ADP + CoA + H(+)</text>
        <dbReference type="Rhea" id="RHEA:18245"/>
        <dbReference type="ChEBI" id="CHEBI:15378"/>
        <dbReference type="ChEBI" id="CHEBI:30616"/>
        <dbReference type="ChEBI" id="CHEBI:57287"/>
        <dbReference type="ChEBI" id="CHEBI:57328"/>
        <dbReference type="ChEBI" id="CHEBI:456216"/>
        <dbReference type="EC" id="2.7.1.24"/>
    </reaction>
</comment>
<dbReference type="NCBIfam" id="TIGR00152">
    <property type="entry name" value="dephospho-CoA kinase"/>
    <property type="match status" value="1"/>
</dbReference>
<dbReference type="EC" id="2.7.1.24" evidence="5 6"/>
<keyword evidence="8" id="KW-1185">Reference proteome</keyword>
<dbReference type="PANTHER" id="PTHR10695:SF46">
    <property type="entry name" value="BIFUNCTIONAL COENZYME A SYNTHASE-RELATED"/>
    <property type="match status" value="1"/>
</dbReference>
<keyword evidence="5 7" id="KW-0808">Transferase</keyword>
<evidence type="ECO:0000313" key="7">
    <source>
        <dbReference type="EMBL" id="URI09462.1"/>
    </source>
</evidence>
<keyword evidence="5" id="KW-0963">Cytoplasm</keyword>
<evidence type="ECO:0000313" key="8">
    <source>
        <dbReference type="Proteomes" id="UP001056201"/>
    </source>
</evidence>
<comment type="pathway">
    <text evidence="5">Cofactor biosynthesis; coenzyme A biosynthesis; CoA from (R)-pantothenate: step 5/5.</text>
</comment>
<dbReference type="SUPFAM" id="SSF52540">
    <property type="entry name" value="P-loop containing nucleoside triphosphate hydrolases"/>
    <property type="match status" value="1"/>
</dbReference>
<dbReference type="PANTHER" id="PTHR10695">
    <property type="entry name" value="DEPHOSPHO-COA KINASE-RELATED"/>
    <property type="match status" value="1"/>
</dbReference>
<accession>A0ABY4SC31</accession>
<dbReference type="RefSeq" id="WP_250197690.1">
    <property type="nucleotide sequence ID" value="NZ_CP097636.1"/>
</dbReference>
<evidence type="ECO:0000256" key="2">
    <source>
        <dbReference type="ARBA" id="ARBA00022741"/>
    </source>
</evidence>
<sequence length="204" mass="22069">MSHPLRIGLTGGIGSGKSTVAAQLVARGAVLVDTDAISRALTAVGGAALPAIAAAFGPQAIGADGALDRDHMRQQVFADPAMRQRLEAILHPMIGAETMRQAEDAGERPIVFDVPLLTESAHWRERVHKVLVVDCREATQVARVMRRSGWAEETVQRVVAQQATRAARRAIADAVIFNEGLTLEQLDTQVQRLWQAWGADRVKQ</sequence>
<keyword evidence="5 7" id="KW-0418">Kinase</keyword>
<dbReference type="Pfam" id="PF01121">
    <property type="entry name" value="CoaE"/>
    <property type="match status" value="1"/>
</dbReference>
<reference evidence="7" key="1">
    <citation type="submission" date="2022-05" db="EMBL/GenBank/DDBJ databases">
        <title>An RpoN-dependent PEP-CTERM gene is involved in floc formation of an Aquincola tertiaricarbonis strain.</title>
        <authorList>
            <person name="Qiu D."/>
            <person name="Xia M."/>
        </authorList>
    </citation>
    <scope>NUCLEOTIDE SEQUENCE</scope>
    <source>
        <strain evidence="7">RN12</strain>
    </source>
</reference>
<protein>
    <recommendedName>
        <fullName evidence="5 6">Dephospho-CoA kinase</fullName>
        <ecNumber evidence="5 6">2.7.1.24</ecNumber>
    </recommendedName>
    <alternativeName>
        <fullName evidence="5">Dephosphocoenzyme A kinase</fullName>
    </alternativeName>
</protein>
<keyword evidence="4 5" id="KW-0173">Coenzyme A biosynthesis</keyword>
<keyword evidence="2 5" id="KW-0547">Nucleotide-binding</keyword>
<dbReference type="CDD" id="cd02022">
    <property type="entry name" value="DPCK"/>
    <property type="match status" value="1"/>
</dbReference>
<proteinExistence type="inferred from homology"/>
<comment type="subcellular location">
    <subcellularLocation>
        <location evidence="5">Cytoplasm</location>
    </subcellularLocation>
</comment>
<name>A0ABY4SC31_AQUTE</name>
<gene>
    <name evidence="5 7" type="primary">coaE</name>
    <name evidence="7" type="ORF">MW290_28290</name>
</gene>
<evidence type="ECO:0000256" key="3">
    <source>
        <dbReference type="ARBA" id="ARBA00022840"/>
    </source>
</evidence>